<name>A0A3P7P191_9FIRM</name>
<sequence>MTISNDVVEMTKDIVHLCKEKEYNRLADLIHESYVELVKVEAESRRMKSSIIIKGIQILDLEMYKLKIEYDRLKRQFNITEISALDCYIKEIKAYRRKLVIEKNNFS</sequence>
<gene>
    <name evidence="1" type="ORF">PATL70BA_1358</name>
</gene>
<dbReference type="KEGG" id="cbar:PATL70BA_1358"/>
<protein>
    <submittedName>
        <fullName evidence="1">Uncharacterized protein</fullName>
    </submittedName>
</protein>
<reference evidence="1 2" key="1">
    <citation type="submission" date="2018-09" db="EMBL/GenBank/DDBJ databases">
        <authorList>
            <person name="Postec A."/>
        </authorList>
    </citation>
    <scope>NUCLEOTIDE SEQUENCE [LARGE SCALE GENOMIC DNA]</scope>
    <source>
        <strain evidence="1">70B-A</strain>
    </source>
</reference>
<dbReference type="EMBL" id="LR130778">
    <property type="protein sequence ID" value="VDN47240.1"/>
    <property type="molecule type" value="Genomic_DNA"/>
</dbReference>
<evidence type="ECO:0000313" key="2">
    <source>
        <dbReference type="Proteomes" id="UP000279029"/>
    </source>
</evidence>
<dbReference type="Proteomes" id="UP000279029">
    <property type="component" value="Chromosome"/>
</dbReference>
<organism evidence="1 2">
    <name type="scientific">Petrocella atlantisensis</name>
    <dbReference type="NCBI Taxonomy" id="2173034"/>
    <lineage>
        <taxon>Bacteria</taxon>
        <taxon>Bacillati</taxon>
        <taxon>Bacillota</taxon>
        <taxon>Clostridia</taxon>
        <taxon>Lachnospirales</taxon>
        <taxon>Vallitaleaceae</taxon>
        <taxon>Petrocella</taxon>
    </lineage>
</organism>
<dbReference type="RefSeq" id="WP_125136588.1">
    <property type="nucleotide sequence ID" value="NZ_LR130778.1"/>
</dbReference>
<dbReference type="AlphaFoldDB" id="A0A3P7P191"/>
<dbReference type="OrthoDB" id="9999856at2"/>
<evidence type="ECO:0000313" key="1">
    <source>
        <dbReference type="EMBL" id="VDN47240.1"/>
    </source>
</evidence>
<proteinExistence type="predicted"/>
<accession>A0A3P7P191</accession>
<keyword evidence="2" id="KW-1185">Reference proteome</keyword>